<evidence type="ECO:0000256" key="9">
    <source>
        <dbReference type="ARBA" id="ARBA00031586"/>
    </source>
</evidence>
<reference evidence="11" key="1">
    <citation type="submission" date="2014-07" db="EMBL/GenBank/DDBJ databases">
        <authorList>
            <person name="Chen Xi."/>
            <person name="Li Mi."/>
            <person name="Liu He."/>
            <person name="Li Bo."/>
            <person name="Xie Zh."/>
            <person name="Meng Zi."/>
            <person name="Lin Ha."/>
        </authorList>
    </citation>
    <scope>NUCLEOTIDE SEQUENCE</scope>
</reference>
<evidence type="ECO:0000313" key="11">
    <source>
        <dbReference type="EMBL" id="AIT99408.2"/>
    </source>
</evidence>
<name>A0A097KZL8_TYLHE</name>
<accession>A0A097KZL8</accession>
<dbReference type="EMBL" id="KM111507">
    <property type="protein sequence ID" value="AIT99408.2"/>
    <property type="molecule type" value="Genomic_DNA"/>
</dbReference>
<evidence type="ECO:0000256" key="8">
    <source>
        <dbReference type="ARBA" id="ARBA00023136"/>
    </source>
</evidence>
<evidence type="ECO:0000256" key="5">
    <source>
        <dbReference type="ARBA" id="ARBA00022967"/>
    </source>
</evidence>
<comment type="subcellular location">
    <subcellularLocation>
        <location evidence="1">Membrane</location>
        <topology evidence="1">Multi-pass membrane protein</topology>
    </subcellularLocation>
</comment>
<organism evidence="11">
    <name type="scientific">Tylorrhynchus heterochetus</name>
    <name type="common">Japanese palolo worm</name>
    <name type="synonym">Nereis heterochaeta</name>
    <dbReference type="NCBI Taxonomy" id="3228785"/>
    <lineage>
        <taxon>Eukaryota</taxon>
        <taxon>Metazoa</taxon>
        <taxon>Spiralia</taxon>
        <taxon>Lophotrochozoa</taxon>
        <taxon>Annelida</taxon>
        <taxon>Polychaeta</taxon>
        <taxon>Errantia</taxon>
        <taxon>Phyllodocida</taxon>
        <taxon>Nereididae</taxon>
        <taxon>Tylorrhynchus</taxon>
    </lineage>
</organism>
<protein>
    <recommendedName>
        <fullName evidence="3">NADH-ubiquinone oxidoreductase chain 4L</fullName>
    </recommendedName>
    <alternativeName>
        <fullName evidence="9">NADH dehydrogenase subunit 4L</fullName>
    </alternativeName>
</protein>
<evidence type="ECO:0000256" key="3">
    <source>
        <dbReference type="ARBA" id="ARBA00016612"/>
    </source>
</evidence>
<dbReference type="Pfam" id="PF00420">
    <property type="entry name" value="Oxidored_q2"/>
    <property type="match status" value="1"/>
</dbReference>
<dbReference type="Gene3D" id="1.10.287.3510">
    <property type="match status" value="1"/>
</dbReference>
<keyword evidence="6 10" id="KW-1133">Transmembrane helix</keyword>
<evidence type="ECO:0000256" key="4">
    <source>
        <dbReference type="ARBA" id="ARBA00022692"/>
    </source>
</evidence>
<keyword evidence="7" id="KW-0520">NAD</keyword>
<dbReference type="InterPro" id="IPR039428">
    <property type="entry name" value="NUOK/Mnh_C1-like"/>
</dbReference>
<feature type="transmembrane region" description="Helical" evidence="10">
    <location>
        <begin position="6"/>
        <end position="21"/>
    </location>
</feature>
<sequence length="95" mass="10508">MTTTMINMLPILVMVTILYVVSQRQHLLMALLALEGMILMLIMLVVSTSGQEWPMFILIILCFGACEASLGLACMVIMARSYGNDHLSLLSINKC</sequence>
<evidence type="ECO:0000256" key="10">
    <source>
        <dbReference type="SAM" id="Phobius"/>
    </source>
</evidence>
<keyword evidence="4 10" id="KW-0812">Transmembrane</keyword>
<keyword evidence="5" id="KW-1278">Translocase</keyword>
<feature type="transmembrane region" description="Helical" evidence="10">
    <location>
        <begin position="53"/>
        <end position="79"/>
    </location>
</feature>
<keyword evidence="8 10" id="KW-0472">Membrane</keyword>
<dbReference type="GO" id="GO:0016020">
    <property type="term" value="C:membrane"/>
    <property type="evidence" value="ECO:0007669"/>
    <property type="project" value="UniProtKB-SubCell"/>
</dbReference>
<feature type="transmembrane region" description="Helical" evidence="10">
    <location>
        <begin position="28"/>
        <end position="47"/>
    </location>
</feature>
<evidence type="ECO:0000256" key="2">
    <source>
        <dbReference type="ARBA" id="ARBA00010519"/>
    </source>
</evidence>
<comment type="similarity">
    <text evidence="2">Belongs to the complex I subunit 4L family.</text>
</comment>
<gene>
    <name evidence="11" type="primary">NAD4L</name>
</gene>
<keyword evidence="11" id="KW-0496">Mitochondrion</keyword>
<evidence type="ECO:0000256" key="6">
    <source>
        <dbReference type="ARBA" id="ARBA00022989"/>
    </source>
</evidence>
<dbReference type="AlphaFoldDB" id="A0A097KZL8"/>
<evidence type="ECO:0000256" key="7">
    <source>
        <dbReference type="ARBA" id="ARBA00023027"/>
    </source>
</evidence>
<geneLocation type="mitochondrion" evidence="11"/>
<evidence type="ECO:0000256" key="1">
    <source>
        <dbReference type="ARBA" id="ARBA00004141"/>
    </source>
</evidence>
<proteinExistence type="inferred from homology"/>